<comment type="caution">
    <text evidence="1">The sequence shown here is derived from an EMBL/GenBank/DDBJ whole genome shotgun (WGS) entry which is preliminary data.</text>
</comment>
<gene>
    <name evidence="1" type="ORF">HNP76_001927</name>
</gene>
<dbReference type="Proteomes" id="UP000518887">
    <property type="component" value="Unassembled WGS sequence"/>
</dbReference>
<organism evidence="1 2">
    <name type="scientific">Treponema ruminis</name>
    <dbReference type="NCBI Taxonomy" id="744515"/>
    <lineage>
        <taxon>Bacteria</taxon>
        <taxon>Pseudomonadati</taxon>
        <taxon>Spirochaetota</taxon>
        <taxon>Spirochaetia</taxon>
        <taxon>Spirochaetales</taxon>
        <taxon>Treponemataceae</taxon>
        <taxon>Treponema</taxon>
    </lineage>
</organism>
<dbReference type="AlphaFoldDB" id="A0A7W8LMH7"/>
<name>A0A7W8LMH7_9SPIR</name>
<dbReference type="EMBL" id="JACHFQ010000006">
    <property type="protein sequence ID" value="MBB5226546.1"/>
    <property type="molecule type" value="Genomic_DNA"/>
</dbReference>
<evidence type="ECO:0000313" key="2">
    <source>
        <dbReference type="Proteomes" id="UP000518887"/>
    </source>
</evidence>
<accession>A0A7W8LMH7</accession>
<dbReference type="RefSeq" id="WP_184659924.1">
    <property type="nucleotide sequence ID" value="NZ_CP031518.1"/>
</dbReference>
<proteinExistence type="predicted"/>
<keyword evidence="2" id="KW-1185">Reference proteome</keyword>
<reference evidence="1 2" key="1">
    <citation type="submission" date="2020-08" db="EMBL/GenBank/DDBJ databases">
        <title>Genomic Encyclopedia of Type Strains, Phase IV (KMG-IV): sequencing the most valuable type-strain genomes for metagenomic binning, comparative biology and taxonomic classification.</title>
        <authorList>
            <person name="Goeker M."/>
        </authorList>
    </citation>
    <scope>NUCLEOTIDE SEQUENCE [LARGE SCALE GENOMIC DNA]</scope>
    <source>
        <strain evidence="1 2">DSM 103462</strain>
    </source>
</reference>
<evidence type="ECO:0008006" key="3">
    <source>
        <dbReference type="Google" id="ProtNLM"/>
    </source>
</evidence>
<sequence>MKGSFTLSVQNNRVKYEFTIRRNITIIQGNSATGKTTLIDLIREFQQNGADSGINLSCEKKCVVLEGNDWEKTLSLYDECIVFVDEGNRFIASTDFARQIKGSNNYYVLVTREGLENLPYSVEEIYGIHTSGKYAGLKQVYHEFYHIYSVPNDYSAKNVQKILTEDSNAGFEFFSEVSRGKIECESAGGKSNIFQKLNETSDTVLVIADGAAFGSQINMVMQLVQRKKNCILFLPESFEYLILQAELFKDSEIAKILGNPSDFIESKNFFSWEQFFTSVLIEKSSATHLKYAKKKLNSNYLSDTVKTKILNSPAMKEISSILTK</sequence>
<protein>
    <recommendedName>
        <fullName evidence="3">Translation initiation factor 2</fullName>
    </recommendedName>
</protein>
<evidence type="ECO:0000313" key="1">
    <source>
        <dbReference type="EMBL" id="MBB5226546.1"/>
    </source>
</evidence>